<feature type="site" description="Interaction with DNA" evidence="10">
    <location>
        <position position="149"/>
    </location>
</feature>
<keyword evidence="14" id="KW-1185">Reference proteome</keyword>
<keyword evidence="3" id="KW-0479">Metal-binding</keyword>
<accession>A0A9Q7ABX5</accession>
<dbReference type="InterPro" id="IPR013497">
    <property type="entry name" value="Topo_IA_cen"/>
</dbReference>
<feature type="site" description="Interaction with DNA" evidence="10">
    <location>
        <position position="485"/>
    </location>
</feature>
<sequence length="694" mass="78034">MAKKTLVIVESPTKAKTLSKMLGRNYEIKASMGHVRDLPKSRLGVLVEEDFAPEYILVRGKGSVVKELKSRAKGADRILLASDPDREGEAIAWHLAFILGIDPAAACRIRLFEITKQGVKEAVAHPEPIDLRRVDAQQARRVLDRLVGYRLSPLLWNKIRSGLSAGRVQSVALRILCEREREIEAFKEQEYWLVDVEAGKDDRRYRLRLERRDGKALTLTCAEEAEAAERELRRHPLVVVDWKAKESRRTPLPPFKTSTLQQEAGRRLGYAPKRTMAVAQSLYEGVEIPGKGPVGLITYMRTDSLRVSESAQEACRAFIESRWGSDYLPEKANEHKSRGRVQDAHEAIRPTDVTFEPQEIKAHLSREQFQLYDLVWRRFVASQMAAARLSRTTVDVEAGPFGLRQSGVSLLFQGWGLLWSLDLKEGIIDGAERGEVLELLDVARTQKFTRPPSRYTESGLVKLLEDKGVGRPSTYAAIVSTLLDRGYAERGDEKKLVPTELGVVVCDFLVEHFSDLVNTDFTASMEEDLDQVEGGQRQWLDLVRSFWQTFSVDLAKVEELAPPVELPVREIGENCPDCGSPLVIKRGRFGEFIACSGYPQCKYSRPLLKTIGVACPKCKEGEIARRRSKKGRIFYGCSRYPDCDFVSWNEPTSRSCPDCGAFLEKKKKGRKTILSCSACAYSVEEEGEDHGGQA</sequence>
<keyword evidence="4" id="KW-0863">Zinc-finger</keyword>
<feature type="site" description="Interaction with DNA" evidence="10">
    <location>
        <position position="144"/>
    </location>
</feature>
<dbReference type="SMART" id="SM00436">
    <property type="entry name" value="TOP1Bc"/>
    <property type="match status" value="1"/>
</dbReference>
<dbReference type="PANTHER" id="PTHR42785">
    <property type="entry name" value="DNA TOPOISOMERASE, TYPE IA, CORE"/>
    <property type="match status" value="1"/>
</dbReference>
<reference evidence="14" key="1">
    <citation type="submission" date="2021-04" db="EMBL/GenBank/DDBJ databases">
        <title>A novel Synergistetes isolate from a pyrite-forming mixed culture.</title>
        <authorList>
            <person name="Bunk B."/>
            <person name="Sproer C."/>
            <person name="Spring S."/>
            <person name="Pester M."/>
        </authorList>
    </citation>
    <scope>NUCLEOTIDE SEQUENCE [LARGE SCALE GENOMIC DNA]</scope>
    <source>
        <strain evidence="14">J.5.4.2-T.3.5.2</strain>
    </source>
</reference>
<keyword evidence="9 10" id="KW-0413">Isomerase</keyword>
<dbReference type="InterPro" id="IPR006171">
    <property type="entry name" value="TOPRIM_dom"/>
</dbReference>
<name>A0A9Q7ABX5_9BACT</name>
<dbReference type="PROSITE" id="PS52039">
    <property type="entry name" value="TOPO_IA_2"/>
    <property type="match status" value="1"/>
</dbReference>
<comment type="similarity">
    <text evidence="2 10">Belongs to the type IA topoisomerase family.</text>
</comment>
<dbReference type="SMART" id="SM00437">
    <property type="entry name" value="TOP1Ac"/>
    <property type="match status" value="1"/>
</dbReference>
<gene>
    <name evidence="10 13" type="primary">topA</name>
    <name evidence="13" type="ORF">KAR29_09975</name>
</gene>
<dbReference type="GO" id="GO:0005694">
    <property type="term" value="C:chromosome"/>
    <property type="evidence" value="ECO:0007669"/>
    <property type="project" value="InterPro"/>
</dbReference>
<evidence type="ECO:0000313" key="14">
    <source>
        <dbReference type="Proteomes" id="UP000671879"/>
    </source>
</evidence>
<dbReference type="GO" id="GO:0003677">
    <property type="term" value="F:DNA binding"/>
    <property type="evidence" value="ECO:0007669"/>
    <property type="project" value="UniProtKB-KW"/>
</dbReference>
<dbReference type="InterPro" id="IPR000380">
    <property type="entry name" value="Topo_IA"/>
</dbReference>
<evidence type="ECO:0000256" key="8">
    <source>
        <dbReference type="ARBA" id="ARBA00023125"/>
    </source>
</evidence>
<feature type="domain" description="Topo IA-type catalytic" evidence="12">
    <location>
        <begin position="130"/>
        <end position="555"/>
    </location>
</feature>
<dbReference type="InterPro" id="IPR013498">
    <property type="entry name" value="Topo_IA_Znf"/>
</dbReference>
<dbReference type="InterPro" id="IPR023405">
    <property type="entry name" value="Topo_IA_core_domain"/>
</dbReference>
<dbReference type="InterPro" id="IPR013825">
    <property type="entry name" value="Topo_IA_cen_sub2"/>
</dbReference>
<dbReference type="InterPro" id="IPR028612">
    <property type="entry name" value="Topoisom_1_IA"/>
</dbReference>
<feature type="active site" description="O-(5'-phospho-DNA)-tyrosine intermediate" evidence="10">
    <location>
        <position position="299"/>
    </location>
</feature>
<evidence type="ECO:0000256" key="1">
    <source>
        <dbReference type="ARBA" id="ARBA00000213"/>
    </source>
</evidence>
<dbReference type="Pfam" id="PF01396">
    <property type="entry name" value="Zn_ribbon_Top1"/>
    <property type="match status" value="3"/>
</dbReference>
<organism evidence="13 14">
    <name type="scientific">Aminithiophilus ramosus</name>
    <dbReference type="NCBI Taxonomy" id="3029084"/>
    <lineage>
        <taxon>Bacteria</taxon>
        <taxon>Thermotogati</taxon>
        <taxon>Synergistota</taxon>
        <taxon>Synergistia</taxon>
        <taxon>Synergistales</taxon>
        <taxon>Aminithiophilaceae</taxon>
        <taxon>Aminithiophilus</taxon>
    </lineage>
</organism>
<dbReference type="AlphaFoldDB" id="A0A9Q7ABX5"/>
<dbReference type="SUPFAM" id="SSF57783">
    <property type="entry name" value="Zinc beta-ribbon"/>
    <property type="match status" value="1"/>
</dbReference>
<dbReference type="PANTHER" id="PTHR42785:SF1">
    <property type="entry name" value="DNA TOPOISOMERASE"/>
    <property type="match status" value="1"/>
</dbReference>
<dbReference type="KEGG" id="aram:KAR29_09975"/>
<dbReference type="Gene3D" id="3.30.65.10">
    <property type="entry name" value="Bacterial Topoisomerase I, domain 1"/>
    <property type="match status" value="2"/>
</dbReference>
<feature type="domain" description="Toprim" evidence="11">
    <location>
        <begin position="4"/>
        <end position="116"/>
    </location>
</feature>
<feature type="site" description="Interaction with DNA" evidence="10">
    <location>
        <position position="140"/>
    </location>
</feature>
<proteinExistence type="inferred from homology"/>
<protein>
    <recommendedName>
        <fullName evidence="10">DNA topoisomerase 1</fullName>
        <ecNumber evidence="10">5.6.2.1</ecNumber>
    </recommendedName>
    <alternativeName>
        <fullName evidence="10">DNA topoisomerase I</fullName>
    </alternativeName>
</protein>
<dbReference type="InterPro" id="IPR003601">
    <property type="entry name" value="Topo_IA_2"/>
</dbReference>
<dbReference type="InterPro" id="IPR013826">
    <property type="entry name" value="Topo_IA_cen_sub3"/>
</dbReference>
<dbReference type="Gene3D" id="1.10.460.10">
    <property type="entry name" value="Topoisomerase I, domain 2"/>
    <property type="match status" value="1"/>
</dbReference>
<evidence type="ECO:0000256" key="4">
    <source>
        <dbReference type="ARBA" id="ARBA00022771"/>
    </source>
</evidence>
<dbReference type="InterPro" id="IPR005733">
    <property type="entry name" value="TopoI_bac-type"/>
</dbReference>
<feature type="site" description="Interaction with DNA" evidence="10">
    <location>
        <position position="141"/>
    </location>
</feature>
<comment type="subunit">
    <text evidence="10">Monomer.</text>
</comment>
<dbReference type="EC" id="5.6.2.1" evidence="10"/>
<dbReference type="SUPFAM" id="SSF56712">
    <property type="entry name" value="Prokaryotic type I DNA topoisomerase"/>
    <property type="match status" value="1"/>
</dbReference>
<dbReference type="RefSeq" id="WP_274372849.1">
    <property type="nucleotide sequence ID" value="NZ_CP072943.1"/>
</dbReference>
<dbReference type="PROSITE" id="PS00396">
    <property type="entry name" value="TOPO_IA_1"/>
    <property type="match status" value="1"/>
</dbReference>
<dbReference type="CDD" id="cd03363">
    <property type="entry name" value="TOPRIM_TopoIA_TopoI"/>
    <property type="match status" value="1"/>
</dbReference>
<dbReference type="SMART" id="SM00493">
    <property type="entry name" value="TOPRIM"/>
    <property type="match status" value="1"/>
</dbReference>
<dbReference type="NCBIfam" id="TIGR01051">
    <property type="entry name" value="topA_bact"/>
    <property type="match status" value="1"/>
</dbReference>
<feature type="site" description="Interaction with DNA" evidence="10">
    <location>
        <position position="34"/>
    </location>
</feature>
<feature type="site" description="Interaction with DNA" evidence="10">
    <location>
        <position position="156"/>
    </location>
</feature>
<evidence type="ECO:0000313" key="13">
    <source>
        <dbReference type="EMBL" id="QTX31679.1"/>
    </source>
</evidence>
<dbReference type="GO" id="GO:0006265">
    <property type="term" value="P:DNA topological change"/>
    <property type="evidence" value="ECO:0007669"/>
    <property type="project" value="UniProtKB-UniRule"/>
</dbReference>
<evidence type="ECO:0000256" key="5">
    <source>
        <dbReference type="ARBA" id="ARBA00022833"/>
    </source>
</evidence>
<keyword evidence="8 10" id="KW-0238">DNA-binding</keyword>
<dbReference type="Pfam" id="PF01751">
    <property type="entry name" value="Toprim"/>
    <property type="match status" value="1"/>
</dbReference>
<dbReference type="PRINTS" id="PR00417">
    <property type="entry name" value="PRTPISMRASEI"/>
</dbReference>
<evidence type="ECO:0000256" key="6">
    <source>
        <dbReference type="ARBA" id="ARBA00022842"/>
    </source>
</evidence>
<dbReference type="GO" id="GO:0003917">
    <property type="term" value="F:DNA topoisomerase type I (single strand cut, ATP-independent) activity"/>
    <property type="evidence" value="ECO:0007669"/>
    <property type="project" value="UniProtKB-UniRule"/>
</dbReference>
<feature type="region of interest" description="Interaction with DNA" evidence="10">
    <location>
        <begin position="164"/>
        <end position="169"/>
    </location>
</feature>
<evidence type="ECO:0000256" key="2">
    <source>
        <dbReference type="ARBA" id="ARBA00009446"/>
    </source>
</evidence>
<dbReference type="Pfam" id="PF01131">
    <property type="entry name" value="Topoisom_bac"/>
    <property type="match status" value="1"/>
</dbReference>
<comment type="function">
    <text evidence="10">Releases the supercoiling and torsional tension of DNA, which is introduced during the DNA replication and transcription, by transiently cleaving and rejoining one strand of the DNA duplex. Introduces a single-strand break via transesterification at a target site in duplex DNA. The scissile phosphodiester is attacked by the catalytic tyrosine of the enzyme, resulting in the formation of a DNA-(5'-phosphotyrosyl)-enzyme intermediate and the expulsion of a 3'-OH DNA strand. The free DNA strand then undergoes passage around the unbroken strand, thus removing DNA supercoils. Finally, in the religation step, the DNA 3'-OH attacks the covalent intermediate to expel the active-site tyrosine and restore the DNA phosphodiester backbone.</text>
</comment>
<comment type="catalytic activity">
    <reaction evidence="1 10">
        <text>ATP-independent breakage of single-stranded DNA, followed by passage and rejoining.</text>
        <dbReference type="EC" id="5.6.2.1"/>
    </reaction>
</comment>
<evidence type="ECO:0000256" key="3">
    <source>
        <dbReference type="ARBA" id="ARBA00022723"/>
    </source>
</evidence>
<evidence type="ECO:0000256" key="9">
    <source>
        <dbReference type="ARBA" id="ARBA00023235"/>
    </source>
</evidence>
<keyword evidence="7 10" id="KW-0799">Topoisomerase</keyword>
<dbReference type="Gene3D" id="1.10.290.10">
    <property type="entry name" value="Topoisomerase I, domain 4"/>
    <property type="match status" value="1"/>
</dbReference>
<dbReference type="EMBL" id="CP072943">
    <property type="protein sequence ID" value="QTX31679.1"/>
    <property type="molecule type" value="Genomic_DNA"/>
</dbReference>
<dbReference type="HAMAP" id="MF_00952">
    <property type="entry name" value="Topoisom_1_prok"/>
    <property type="match status" value="1"/>
</dbReference>
<dbReference type="InterPro" id="IPR023406">
    <property type="entry name" value="Topo_IA_AS"/>
</dbReference>
<keyword evidence="6" id="KW-0460">Magnesium</keyword>
<dbReference type="InterPro" id="IPR013824">
    <property type="entry name" value="Topo_IA_cen_sub1"/>
</dbReference>
<dbReference type="InterPro" id="IPR034149">
    <property type="entry name" value="TOPRIM_TopoI"/>
</dbReference>
<dbReference type="CDD" id="cd00186">
    <property type="entry name" value="TOP1Ac"/>
    <property type="match status" value="1"/>
</dbReference>
<dbReference type="PROSITE" id="PS50880">
    <property type="entry name" value="TOPRIM"/>
    <property type="match status" value="1"/>
</dbReference>
<dbReference type="Gene3D" id="3.40.50.140">
    <property type="match status" value="1"/>
</dbReference>
<evidence type="ECO:0000256" key="10">
    <source>
        <dbReference type="HAMAP-Rule" id="MF_00952"/>
    </source>
</evidence>
<dbReference type="Proteomes" id="UP000671879">
    <property type="component" value="Chromosome"/>
</dbReference>
<evidence type="ECO:0000256" key="7">
    <source>
        <dbReference type="ARBA" id="ARBA00023029"/>
    </source>
</evidence>
<feature type="site" description="Interaction with DNA" evidence="10">
    <location>
        <position position="301"/>
    </location>
</feature>
<keyword evidence="5" id="KW-0862">Zinc</keyword>
<evidence type="ECO:0000259" key="12">
    <source>
        <dbReference type="PROSITE" id="PS52039"/>
    </source>
</evidence>
<dbReference type="GO" id="GO:0008270">
    <property type="term" value="F:zinc ion binding"/>
    <property type="evidence" value="ECO:0007669"/>
    <property type="project" value="UniProtKB-KW"/>
</dbReference>
<dbReference type="Gene3D" id="2.70.20.10">
    <property type="entry name" value="Topoisomerase I, domain 3"/>
    <property type="match status" value="1"/>
</dbReference>
<evidence type="ECO:0000259" key="11">
    <source>
        <dbReference type="PROSITE" id="PS50880"/>
    </source>
</evidence>
<dbReference type="InterPro" id="IPR003602">
    <property type="entry name" value="Topo_IA_DNA-bd_dom"/>
</dbReference>